<dbReference type="EMBL" id="MN740866">
    <property type="protein sequence ID" value="QHU15581.1"/>
    <property type="molecule type" value="Genomic_DNA"/>
</dbReference>
<dbReference type="InterPro" id="IPR011263">
    <property type="entry name" value="DNA-dir_RNA_pol_RpoA/D/Rpb3"/>
</dbReference>
<dbReference type="InterPro" id="IPR036643">
    <property type="entry name" value="RNApol_insert_sf"/>
</dbReference>
<dbReference type="SMART" id="SM00662">
    <property type="entry name" value="RPOLD"/>
    <property type="match status" value="1"/>
</dbReference>
<keyword evidence="2" id="KW-0240">DNA-directed RNA polymerase</keyword>
<dbReference type="Pfam" id="PF13656">
    <property type="entry name" value="RNA_pol_L_2"/>
    <property type="match status" value="1"/>
</dbReference>
<dbReference type="Gene3D" id="3.30.1360.10">
    <property type="entry name" value="RNA polymerase, RBP11-like subunit"/>
    <property type="match status" value="2"/>
</dbReference>
<protein>
    <recommendedName>
        <fullName evidence="5">DNA-directed RNA polymerase RpoA/D/Rpb3-type domain-containing protein</fullName>
    </recommendedName>
</protein>
<accession>A0A6C0KEH3</accession>
<dbReference type="Gene3D" id="2.170.120.12">
    <property type="entry name" value="DNA-directed RNA polymerase, insert domain"/>
    <property type="match status" value="1"/>
</dbReference>
<comment type="subcellular location">
    <subcellularLocation>
        <location evidence="1">Virion</location>
    </subcellularLocation>
</comment>
<evidence type="ECO:0000256" key="4">
    <source>
        <dbReference type="ARBA" id="ARBA00023163"/>
    </source>
</evidence>
<evidence type="ECO:0000313" key="6">
    <source>
        <dbReference type="EMBL" id="QHU15581.1"/>
    </source>
</evidence>
<keyword evidence="3" id="KW-0946">Virion</keyword>
<dbReference type="PANTHER" id="PTHR11800:SF2">
    <property type="entry name" value="DNA-DIRECTED RNA POLYMERASE II SUBUNIT RPB3"/>
    <property type="match status" value="1"/>
</dbReference>
<keyword evidence="4" id="KW-0804">Transcription</keyword>
<dbReference type="InterPro" id="IPR009025">
    <property type="entry name" value="RBP11-like_dimer"/>
</dbReference>
<dbReference type="GO" id="GO:0006351">
    <property type="term" value="P:DNA-templated transcription"/>
    <property type="evidence" value="ECO:0007669"/>
    <property type="project" value="InterPro"/>
</dbReference>
<dbReference type="GO" id="GO:0044423">
    <property type="term" value="C:virion component"/>
    <property type="evidence" value="ECO:0007669"/>
    <property type="project" value="UniProtKB-KW"/>
</dbReference>
<dbReference type="Pfam" id="PF01193">
    <property type="entry name" value="RNA_pol_L"/>
    <property type="match status" value="1"/>
</dbReference>
<reference evidence="6" key="1">
    <citation type="journal article" date="2020" name="Nature">
        <title>Giant virus diversity and host interactions through global metagenomics.</title>
        <authorList>
            <person name="Schulz F."/>
            <person name="Roux S."/>
            <person name="Paez-Espino D."/>
            <person name="Jungbluth S."/>
            <person name="Walsh D.A."/>
            <person name="Denef V.J."/>
            <person name="McMahon K.D."/>
            <person name="Konstantinidis K.T."/>
            <person name="Eloe-Fadrosh E.A."/>
            <person name="Kyrpides N.C."/>
            <person name="Woyke T."/>
        </authorList>
    </citation>
    <scope>NUCLEOTIDE SEQUENCE</scope>
    <source>
        <strain evidence="6">GVMAG-S-3300002307-41</strain>
    </source>
</reference>
<evidence type="ECO:0000256" key="1">
    <source>
        <dbReference type="ARBA" id="ARBA00004328"/>
    </source>
</evidence>
<name>A0A6C0KEH3_9ZZZZ</name>
<dbReference type="GO" id="GO:0003899">
    <property type="term" value="F:DNA-directed RNA polymerase activity"/>
    <property type="evidence" value="ECO:0007669"/>
    <property type="project" value="InterPro"/>
</dbReference>
<feature type="domain" description="DNA-directed RNA polymerase RpoA/D/Rpb3-type" evidence="5">
    <location>
        <begin position="24"/>
        <end position="239"/>
    </location>
</feature>
<evidence type="ECO:0000256" key="3">
    <source>
        <dbReference type="ARBA" id="ARBA00022844"/>
    </source>
</evidence>
<dbReference type="AlphaFoldDB" id="A0A6C0KEH3"/>
<organism evidence="6">
    <name type="scientific">viral metagenome</name>
    <dbReference type="NCBI Taxonomy" id="1070528"/>
    <lineage>
        <taxon>unclassified sequences</taxon>
        <taxon>metagenomes</taxon>
        <taxon>organismal metagenomes</taxon>
    </lineage>
</organism>
<dbReference type="PANTHER" id="PTHR11800">
    <property type="entry name" value="DNA-DIRECTED RNA POLYMERASE"/>
    <property type="match status" value="1"/>
</dbReference>
<dbReference type="InterPro" id="IPR050518">
    <property type="entry name" value="Rpo3/RPB3_RNA_Pol_subunit"/>
</dbReference>
<evidence type="ECO:0000256" key="2">
    <source>
        <dbReference type="ARBA" id="ARBA00022478"/>
    </source>
</evidence>
<evidence type="ECO:0000259" key="5">
    <source>
        <dbReference type="SMART" id="SM00662"/>
    </source>
</evidence>
<dbReference type="GO" id="GO:0046983">
    <property type="term" value="F:protein dimerization activity"/>
    <property type="evidence" value="ECO:0007669"/>
    <property type="project" value="InterPro"/>
</dbReference>
<sequence length="330" mass="37834">MEENKMAKVENVKTTNNGFEFYCELRNFPVGFVNALRRILITGIPRVVVRDVQIIQNTSQLPHEMLKHRTERLPVNVKPSDSATIKDAKIELRIVTNKEARTVTTDDFTVEAGREGLMMRDRDFNTPSLFLKLRAGEVVHITGRLALDSENASHVCTASTKWHPDPERVAKDRKVHVDGGGDPRLFDNFLYQRSYSRDENGRPNWFELSIESVGVLKSRELLTMAVQILRKRLDTYMTEALKSIKHEQYDKDDPDMIPPYSVAIEQGGHTLGNLLQQVIYDNKDLVEFTSYDIPHPLKNMMVLQFTTKKSPESILTAARKTIEDYCLLIE</sequence>
<dbReference type="GO" id="GO:0000428">
    <property type="term" value="C:DNA-directed RNA polymerase complex"/>
    <property type="evidence" value="ECO:0007669"/>
    <property type="project" value="UniProtKB-KW"/>
</dbReference>
<dbReference type="SUPFAM" id="SSF55257">
    <property type="entry name" value="RBP11-like subunits of RNA polymerase"/>
    <property type="match status" value="2"/>
</dbReference>
<dbReference type="InterPro" id="IPR036603">
    <property type="entry name" value="RBP11-like"/>
</dbReference>
<proteinExistence type="predicted"/>